<feature type="region of interest" description="Disordered" evidence="4">
    <location>
        <begin position="571"/>
        <end position="601"/>
    </location>
</feature>
<dbReference type="InterPro" id="IPR008630">
    <property type="entry name" value="Glyco_trans_34"/>
</dbReference>
<proteinExistence type="inferred from homology"/>
<dbReference type="Pfam" id="PF05637">
    <property type="entry name" value="Glyco_transf_34"/>
    <property type="match status" value="1"/>
</dbReference>
<dbReference type="PANTHER" id="PTHR31306:SF4">
    <property type="entry name" value="ALPHA-1,2-GALACTOSYLTRANSFERASE"/>
    <property type="match status" value="1"/>
</dbReference>
<gene>
    <name evidence="5" type="ORF">SNEC2469_LOCUS20210</name>
</gene>
<organism evidence="5 6">
    <name type="scientific">Symbiodinium necroappetens</name>
    <dbReference type="NCBI Taxonomy" id="1628268"/>
    <lineage>
        <taxon>Eukaryota</taxon>
        <taxon>Sar</taxon>
        <taxon>Alveolata</taxon>
        <taxon>Dinophyceae</taxon>
        <taxon>Suessiales</taxon>
        <taxon>Symbiodiniaceae</taxon>
        <taxon>Symbiodinium</taxon>
    </lineage>
</organism>
<evidence type="ECO:0000313" key="5">
    <source>
        <dbReference type="EMBL" id="CAE7701622.1"/>
    </source>
</evidence>
<reference evidence="5" key="1">
    <citation type="submission" date="2021-02" db="EMBL/GenBank/DDBJ databases">
        <authorList>
            <person name="Dougan E. K."/>
            <person name="Rhodes N."/>
            <person name="Thang M."/>
            <person name="Chan C."/>
        </authorList>
    </citation>
    <scope>NUCLEOTIDE SEQUENCE</scope>
</reference>
<feature type="region of interest" description="Disordered" evidence="4">
    <location>
        <begin position="74"/>
        <end position="117"/>
    </location>
</feature>
<dbReference type="InterPro" id="IPR029044">
    <property type="entry name" value="Nucleotide-diphossugar_trans"/>
</dbReference>
<dbReference type="GO" id="GO:0000139">
    <property type="term" value="C:Golgi membrane"/>
    <property type="evidence" value="ECO:0007669"/>
    <property type="project" value="TreeGrafter"/>
</dbReference>
<feature type="compositionally biased region" description="Basic and acidic residues" evidence="4">
    <location>
        <begin position="571"/>
        <end position="588"/>
    </location>
</feature>
<keyword evidence="3" id="KW-0808">Transferase</keyword>
<dbReference type="Gene3D" id="3.90.550.10">
    <property type="entry name" value="Spore Coat Polysaccharide Biosynthesis Protein SpsA, Chain A"/>
    <property type="match status" value="1"/>
</dbReference>
<evidence type="ECO:0000256" key="4">
    <source>
        <dbReference type="SAM" id="MobiDB-lite"/>
    </source>
</evidence>
<dbReference type="Proteomes" id="UP000601435">
    <property type="component" value="Unassembled WGS sequence"/>
</dbReference>
<dbReference type="AlphaFoldDB" id="A0A812WSQ1"/>
<comment type="similarity">
    <text evidence="1">Belongs to the glycosyltransferase 34 family.</text>
</comment>
<evidence type="ECO:0000256" key="1">
    <source>
        <dbReference type="ARBA" id="ARBA00005664"/>
    </source>
</evidence>
<dbReference type="OrthoDB" id="416496at2759"/>
<evidence type="ECO:0000256" key="3">
    <source>
        <dbReference type="ARBA" id="ARBA00022679"/>
    </source>
</evidence>
<evidence type="ECO:0000313" key="6">
    <source>
        <dbReference type="Proteomes" id="UP000601435"/>
    </source>
</evidence>
<feature type="compositionally biased region" description="Low complexity" evidence="4">
    <location>
        <begin position="88"/>
        <end position="107"/>
    </location>
</feature>
<keyword evidence="2" id="KW-0328">Glycosyltransferase</keyword>
<dbReference type="GO" id="GO:0006487">
    <property type="term" value="P:protein N-linked glycosylation"/>
    <property type="evidence" value="ECO:0007669"/>
    <property type="project" value="TreeGrafter"/>
</dbReference>
<dbReference type="PANTHER" id="PTHR31306">
    <property type="entry name" value="ALPHA-1,6-MANNOSYLTRANSFERASE MNN11-RELATED"/>
    <property type="match status" value="1"/>
</dbReference>
<accession>A0A812WSQ1</accession>
<dbReference type="GO" id="GO:0016757">
    <property type="term" value="F:glycosyltransferase activity"/>
    <property type="evidence" value="ECO:0007669"/>
    <property type="project" value="UniProtKB-KW"/>
</dbReference>
<protein>
    <submittedName>
        <fullName evidence="5">Uncharacterized protein</fullName>
    </submittedName>
</protein>
<name>A0A812WSQ1_9DINO</name>
<evidence type="ECO:0000256" key="2">
    <source>
        <dbReference type="ARBA" id="ARBA00022676"/>
    </source>
</evidence>
<comment type="caution">
    <text evidence="5">The sequence shown here is derived from an EMBL/GenBank/DDBJ whole genome shotgun (WGS) entry which is preliminary data.</text>
</comment>
<dbReference type="EMBL" id="CAJNJA010035030">
    <property type="protein sequence ID" value="CAE7701622.1"/>
    <property type="molecule type" value="Genomic_DNA"/>
</dbReference>
<keyword evidence="6" id="KW-1185">Reference proteome</keyword>
<sequence>MSDPLMCQEQTAIAQTFNEERFQEWEDRLKHERARAKVDEQKQIIVAADIAQAVVFADEAPFLFRLQKVMGRTSRGSSRSRSRGGDNGSTSDGSSDSEAESYSVSSSQDGMLDEAPDPVRKDLQGFCPYLHELPAAFTTFWHQLHGAALLVEQRVQLEETSREGTARGLCLQLALFRQVVSGTAGLPFPQAANSCPTLISSYFEWASELAVQAGQPRRGRALLQLGAPIRTMALSRALFRPDETRAGKEAQSTLSAKYASKLRDLHMKYGLEEKEWQIVDTDHQNWVAVHSLCDSNFAGGNLENVTSGITERNHKSYAERWGYEYTMHTQTPLAEQEPQFGKLQIAIDVLSSEKPPDWFLWLDCDALVTNRSISVESLLRTYQLSEKDFVVAEEVSGINSGVFLVRGGAERRGLRFLEEAMQSDWRFVWDQTMLLRQMAQESDLFGATMCSDFAEDFRWAPHFGLVPQHAMNLYGEGSALQWGASAWKPGDFILHLAGCPLTESECHGTFEETDSKGPCWQEPACMLCVEEKAEKAGAELSGRDKALDESAKQEALQAHLRWLEESRAKLQEKLKAHTEQELAEKDPPMEDGPPDITPVYI</sequence>